<evidence type="ECO:0000256" key="1">
    <source>
        <dbReference type="SAM" id="MobiDB-lite"/>
    </source>
</evidence>
<evidence type="ECO:0000313" key="3">
    <source>
        <dbReference type="EMBL" id="MDT3768110.1"/>
    </source>
</evidence>
<keyword evidence="4" id="KW-1185">Reference proteome</keyword>
<dbReference type="Proteomes" id="UP001247542">
    <property type="component" value="Unassembled WGS sequence"/>
</dbReference>
<feature type="domain" description="SseB protein N-terminal" evidence="2">
    <location>
        <begin position="38"/>
        <end position="132"/>
    </location>
</feature>
<reference evidence="3 4" key="1">
    <citation type="submission" date="2023-06" db="EMBL/GenBank/DDBJ databases">
        <title>Draft genome sequence of Gleimia hominis type strain CCUG 57540T.</title>
        <authorList>
            <person name="Salva-Serra F."/>
            <person name="Cardew S."/>
            <person name="Jensie Markopoulos S."/>
            <person name="Ohlen M."/>
            <person name="Inganas E."/>
            <person name="Svensson-Stadler L."/>
            <person name="Moore E.R.B."/>
        </authorList>
    </citation>
    <scope>NUCLEOTIDE SEQUENCE [LARGE SCALE GENOMIC DNA]</scope>
    <source>
        <strain evidence="3 4">CCUG 57540</strain>
    </source>
</reference>
<gene>
    <name evidence="3" type="ORF">QS713_08570</name>
</gene>
<dbReference type="RefSeq" id="WP_313274510.1">
    <property type="nucleotide sequence ID" value="NZ_JASXSX010000005.1"/>
</dbReference>
<dbReference type="EMBL" id="JASXSX010000005">
    <property type="protein sequence ID" value="MDT3768110.1"/>
    <property type="molecule type" value="Genomic_DNA"/>
</dbReference>
<evidence type="ECO:0000259" key="2">
    <source>
        <dbReference type="Pfam" id="PF07179"/>
    </source>
</evidence>
<evidence type="ECO:0000313" key="4">
    <source>
        <dbReference type="Proteomes" id="UP001247542"/>
    </source>
</evidence>
<feature type="compositionally biased region" description="Low complexity" evidence="1">
    <location>
        <begin position="132"/>
        <end position="149"/>
    </location>
</feature>
<dbReference type="Pfam" id="PF07179">
    <property type="entry name" value="SseB"/>
    <property type="match status" value="1"/>
</dbReference>
<sequence length="268" mass="28572">MAARWQQLMAHSLEQLQRRLSQRVDTTDRGEVLPETKAALQQVDAGQRLKQLVHAVQKERLIAAAVVEASPEGCDGGAGAVKTESGWVLAGFTSADALARWDSTARPVPVPGPQHALLACAQYGSRLIIDPTPADSTPAAGATAAQANASFPHTDSKTEDNHAAAPASEQTPAVRLPRPAVIALAHGDVWLPPWEDDELRNALQTRVGAQARVQLRPSGGQTQVIEVGFTAEVRRAQVVRVLNELAAEPRLRVAAETVQFQPTVVNVA</sequence>
<protein>
    <submittedName>
        <fullName evidence="3">SseB family protein</fullName>
    </submittedName>
</protein>
<accession>A0ABU3IFV9</accession>
<feature type="region of interest" description="Disordered" evidence="1">
    <location>
        <begin position="132"/>
        <end position="172"/>
    </location>
</feature>
<dbReference type="InterPro" id="IPR009839">
    <property type="entry name" value="SseB_N"/>
</dbReference>
<name>A0ABU3IFV9_9ACTO</name>
<organism evidence="3 4">
    <name type="scientific">Gleimia hominis</name>
    <dbReference type="NCBI Taxonomy" id="595468"/>
    <lineage>
        <taxon>Bacteria</taxon>
        <taxon>Bacillati</taxon>
        <taxon>Actinomycetota</taxon>
        <taxon>Actinomycetes</taxon>
        <taxon>Actinomycetales</taxon>
        <taxon>Actinomycetaceae</taxon>
        <taxon>Gleimia</taxon>
    </lineage>
</organism>
<comment type="caution">
    <text evidence="3">The sequence shown here is derived from an EMBL/GenBank/DDBJ whole genome shotgun (WGS) entry which is preliminary data.</text>
</comment>
<proteinExistence type="predicted"/>